<proteinExistence type="predicted"/>
<dbReference type="EMBL" id="QXFW01007434">
    <property type="protein sequence ID" value="KAE8957094.1"/>
    <property type="molecule type" value="Genomic_DNA"/>
</dbReference>
<name>A0A6A3GEI9_9STRA</name>
<gene>
    <name evidence="1" type="ORF">PF011_g31259</name>
</gene>
<protein>
    <submittedName>
        <fullName evidence="1">Uncharacterized protein</fullName>
    </submittedName>
</protein>
<organism evidence="1 2">
    <name type="scientific">Phytophthora fragariae</name>
    <dbReference type="NCBI Taxonomy" id="53985"/>
    <lineage>
        <taxon>Eukaryota</taxon>
        <taxon>Sar</taxon>
        <taxon>Stramenopiles</taxon>
        <taxon>Oomycota</taxon>
        <taxon>Peronosporomycetes</taxon>
        <taxon>Peronosporales</taxon>
        <taxon>Peronosporaceae</taxon>
        <taxon>Phytophthora</taxon>
    </lineage>
</organism>
<sequence length="88" mass="9791">MCGSAAVVVVAATPERILSAPYRRTRSARVERSRCRVTGYIRHDRLGHVRHIRHVCGTFNARESDVRCTRTSTRPQVPPSCDLASAAM</sequence>
<reference evidence="1 2" key="1">
    <citation type="submission" date="2018-09" db="EMBL/GenBank/DDBJ databases">
        <title>Genomic investigation of the strawberry pathogen Phytophthora fragariae indicates pathogenicity is determined by transcriptional variation in three key races.</title>
        <authorList>
            <person name="Adams T.M."/>
            <person name="Armitage A.D."/>
            <person name="Sobczyk M.K."/>
            <person name="Bates H.J."/>
            <person name="Dunwell J.M."/>
            <person name="Nellist C.F."/>
            <person name="Harrison R.J."/>
        </authorList>
    </citation>
    <scope>NUCLEOTIDE SEQUENCE [LARGE SCALE GENOMIC DNA]</scope>
    <source>
        <strain evidence="1 2">SCRP245</strain>
    </source>
</reference>
<accession>A0A6A3GEI9</accession>
<evidence type="ECO:0000313" key="1">
    <source>
        <dbReference type="EMBL" id="KAE8957094.1"/>
    </source>
</evidence>
<comment type="caution">
    <text evidence="1">The sequence shown here is derived from an EMBL/GenBank/DDBJ whole genome shotgun (WGS) entry which is preliminary data.</text>
</comment>
<evidence type="ECO:0000313" key="2">
    <source>
        <dbReference type="Proteomes" id="UP000460718"/>
    </source>
</evidence>
<dbReference type="AlphaFoldDB" id="A0A6A3GEI9"/>
<dbReference type="Proteomes" id="UP000460718">
    <property type="component" value="Unassembled WGS sequence"/>
</dbReference>